<feature type="domain" description="Fido" evidence="4">
    <location>
        <begin position="156"/>
        <end position="292"/>
    </location>
</feature>
<dbReference type="PANTHER" id="PTHR13504">
    <property type="entry name" value="FIDO DOMAIN-CONTAINING PROTEIN DDB_G0283145"/>
    <property type="match status" value="1"/>
</dbReference>
<dbReference type="EMBL" id="QJKH01000002">
    <property type="protein sequence ID" value="PXX80990.1"/>
    <property type="molecule type" value="Genomic_DNA"/>
</dbReference>
<feature type="site" description="Important for autoinhibition of adenylyltransferase activity" evidence="3">
    <location>
        <position position="107"/>
    </location>
</feature>
<evidence type="ECO:0000313" key="6">
    <source>
        <dbReference type="Proteomes" id="UP000247612"/>
    </source>
</evidence>
<protein>
    <submittedName>
        <fullName evidence="5">Fic/DOC family protein</fullName>
    </submittedName>
</protein>
<feature type="binding site" evidence="2">
    <location>
        <begin position="270"/>
        <end position="271"/>
    </location>
    <ligand>
        <name>ATP</name>
        <dbReference type="ChEBI" id="CHEBI:30616"/>
    </ligand>
</feature>
<keyword evidence="2" id="KW-0547">Nucleotide-binding</keyword>
<evidence type="ECO:0000256" key="3">
    <source>
        <dbReference type="PIRSR" id="PIRSR640198-3"/>
    </source>
</evidence>
<sequence length="307" mass="35554">MEYLTVTQAAEKWSISTRRVRLLCANGEIEGVIRKGKLYMIPAETEKPLDKRKLPNKRKRGEFADILTAIDIKKIKLDSMRPLTVGETQRLRDEFMVDFTYNSNAIEGNTLTLKETAMVLEGMTIDRKPLKDHLEAVGHRDAFLYIEEIAQNKTRLRDTEIKAIHSLVLMNRPEDKGVYRRIPVTISGAYTEPVQPYLIEPKLTELLAENEKRKKAMHPIERIARFHLEFEGIHPFIDGNGRTGRLILNLELIRNGYPAINVKFADRRRYYDAFDTFYHDGKADDMVLLVAEYVGERLDKYLEIVTT</sequence>
<feature type="active site" evidence="1">
    <location>
        <position position="234"/>
    </location>
</feature>
<dbReference type="GO" id="GO:0005524">
    <property type="term" value="F:ATP binding"/>
    <property type="evidence" value="ECO:0007669"/>
    <property type="project" value="UniProtKB-KW"/>
</dbReference>
<dbReference type="OrthoDB" id="9813719at2"/>
<organism evidence="5 6">
    <name type="scientific">Dielma fastidiosa</name>
    <dbReference type="NCBI Taxonomy" id="1034346"/>
    <lineage>
        <taxon>Bacteria</taxon>
        <taxon>Bacillati</taxon>
        <taxon>Bacillota</taxon>
        <taxon>Erysipelotrichia</taxon>
        <taxon>Erysipelotrichales</taxon>
        <taxon>Erysipelotrichaceae</taxon>
        <taxon>Dielma</taxon>
    </lineage>
</organism>
<reference evidence="5 6" key="1">
    <citation type="submission" date="2018-05" db="EMBL/GenBank/DDBJ databases">
        <title>Genomic Encyclopedia of Type Strains, Phase IV (KMG-IV): sequencing the most valuable type-strain genomes for metagenomic binning, comparative biology and taxonomic classification.</title>
        <authorList>
            <person name="Goeker M."/>
        </authorList>
    </citation>
    <scope>NUCLEOTIDE SEQUENCE [LARGE SCALE GENOMIC DNA]</scope>
    <source>
        <strain evidence="5 6">JC118</strain>
    </source>
</reference>
<evidence type="ECO:0000259" key="4">
    <source>
        <dbReference type="PROSITE" id="PS51459"/>
    </source>
</evidence>
<dbReference type="PROSITE" id="PS51459">
    <property type="entry name" value="FIDO"/>
    <property type="match status" value="1"/>
</dbReference>
<evidence type="ECO:0000256" key="1">
    <source>
        <dbReference type="PIRSR" id="PIRSR640198-1"/>
    </source>
</evidence>
<name>A0A318KTA9_9FIRM</name>
<dbReference type="PANTHER" id="PTHR13504:SF38">
    <property type="entry name" value="FIDO DOMAIN-CONTAINING PROTEIN"/>
    <property type="match status" value="1"/>
</dbReference>
<accession>A0A318KTA9</accession>
<dbReference type="Pfam" id="PF02661">
    <property type="entry name" value="Fic"/>
    <property type="match status" value="1"/>
</dbReference>
<dbReference type="InterPro" id="IPR040198">
    <property type="entry name" value="Fido_containing"/>
</dbReference>
<keyword evidence="6" id="KW-1185">Reference proteome</keyword>
<comment type="caution">
    <text evidence="5">The sequence shown here is derived from an EMBL/GenBank/DDBJ whole genome shotgun (WGS) entry which is preliminary data.</text>
</comment>
<keyword evidence="2" id="KW-0067">ATP-binding</keyword>
<dbReference type="InterPro" id="IPR036597">
    <property type="entry name" value="Fido-like_dom_sf"/>
</dbReference>
<evidence type="ECO:0000256" key="2">
    <source>
        <dbReference type="PIRSR" id="PIRSR640198-2"/>
    </source>
</evidence>
<evidence type="ECO:0000313" key="5">
    <source>
        <dbReference type="EMBL" id="PXX80990.1"/>
    </source>
</evidence>
<dbReference type="STRING" id="1034346.GCA_000313565_02455"/>
<dbReference type="RefSeq" id="WP_022938740.1">
    <property type="nucleotide sequence ID" value="NZ_CABKRQ010000006.1"/>
</dbReference>
<dbReference type="SUPFAM" id="SSF140931">
    <property type="entry name" value="Fic-like"/>
    <property type="match status" value="1"/>
</dbReference>
<dbReference type="AlphaFoldDB" id="A0A318KTA9"/>
<proteinExistence type="predicted"/>
<gene>
    <name evidence="5" type="ORF">DES51_102108</name>
</gene>
<feature type="binding site" evidence="2">
    <location>
        <begin position="238"/>
        <end position="245"/>
    </location>
    <ligand>
        <name>ATP</name>
        <dbReference type="ChEBI" id="CHEBI:30616"/>
    </ligand>
</feature>
<dbReference type="Gene3D" id="1.10.3290.10">
    <property type="entry name" value="Fido-like domain"/>
    <property type="match status" value="1"/>
</dbReference>
<dbReference type="Proteomes" id="UP000247612">
    <property type="component" value="Unassembled WGS sequence"/>
</dbReference>
<dbReference type="InterPro" id="IPR003812">
    <property type="entry name" value="Fido"/>
</dbReference>